<dbReference type="InterPro" id="IPR036236">
    <property type="entry name" value="Znf_C2H2_sf"/>
</dbReference>
<organism evidence="7">
    <name type="scientific">Cyprideis torosa</name>
    <dbReference type="NCBI Taxonomy" id="163714"/>
    <lineage>
        <taxon>Eukaryota</taxon>
        <taxon>Metazoa</taxon>
        <taxon>Ecdysozoa</taxon>
        <taxon>Arthropoda</taxon>
        <taxon>Crustacea</taxon>
        <taxon>Oligostraca</taxon>
        <taxon>Ostracoda</taxon>
        <taxon>Podocopa</taxon>
        <taxon>Podocopida</taxon>
        <taxon>Cytherocopina</taxon>
        <taxon>Cytheroidea</taxon>
        <taxon>Cytherideidae</taxon>
        <taxon>Cyprideis</taxon>
    </lineage>
</organism>
<evidence type="ECO:0000256" key="6">
    <source>
        <dbReference type="ARBA" id="ARBA00023242"/>
    </source>
</evidence>
<keyword evidence="2" id="KW-0479">Metal-binding</keyword>
<sequence length="112" mass="12797">MAESKIVEIGESRLESLSNVAVEEHKLESNSPPITKRSLRRKKMIFKSSGERKSATARKHECALCGRSFKYQSALKTHERVHSGEKPYEYFPRVAFAMLHSGYGWNLENVVL</sequence>
<dbReference type="GO" id="GO:0008270">
    <property type="term" value="F:zinc ion binding"/>
    <property type="evidence" value="ECO:0007669"/>
    <property type="project" value="UniProtKB-KW"/>
</dbReference>
<dbReference type="EMBL" id="OB664028">
    <property type="protein sequence ID" value="CAD7231921.1"/>
    <property type="molecule type" value="Genomic_DNA"/>
</dbReference>
<dbReference type="InterPro" id="IPR013087">
    <property type="entry name" value="Znf_C2H2_type"/>
</dbReference>
<keyword evidence="6" id="KW-0539">Nucleus</keyword>
<name>A0A7R8WHS6_9CRUS</name>
<keyword evidence="5" id="KW-0862">Zinc</keyword>
<dbReference type="SMART" id="SM00355">
    <property type="entry name" value="ZnF_C2H2"/>
    <property type="match status" value="1"/>
</dbReference>
<keyword evidence="3" id="KW-0677">Repeat</keyword>
<keyword evidence="4" id="KW-0863">Zinc-finger</keyword>
<dbReference type="Pfam" id="PF00096">
    <property type="entry name" value="zf-C2H2"/>
    <property type="match status" value="1"/>
</dbReference>
<evidence type="ECO:0000256" key="2">
    <source>
        <dbReference type="ARBA" id="ARBA00022723"/>
    </source>
</evidence>
<evidence type="ECO:0000256" key="3">
    <source>
        <dbReference type="ARBA" id="ARBA00022737"/>
    </source>
</evidence>
<accession>A0A7R8WHS6</accession>
<dbReference type="AlphaFoldDB" id="A0A7R8WHS6"/>
<dbReference type="OrthoDB" id="10018191at2759"/>
<dbReference type="FunFam" id="3.30.160.60:FF:001498">
    <property type="entry name" value="Zinc finger protein 404"/>
    <property type="match status" value="1"/>
</dbReference>
<dbReference type="PROSITE" id="PS00028">
    <property type="entry name" value="ZINC_FINGER_C2H2_1"/>
    <property type="match status" value="1"/>
</dbReference>
<comment type="subcellular location">
    <subcellularLocation>
        <location evidence="1">Nucleus</location>
    </subcellularLocation>
</comment>
<evidence type="ECO:0000256" key="5">
    <source>
        <dbReference type="ARBA" id="ARBA00022833"/>
    </source>
</evidence>
<evidence type="ECO:0000256" key="4">
    <source>
        <dbReference type="ARBA" id="ARBA00022771"/>
    </source>
</evidence>
<evidence type="ECO:0000256" key="1">
    <source>
        <dbReference type="ARBA" id="ARBA00004123"/>
    </source>
</evidence>
<evidence type="ECO:0000313" key="7">
    <source>
        <dbReference type="EMBL" id="CAD7231921.1"/>
    </source>
</evidence>
<dbReference type="SUPFAM" id="SSF57667">
    <property type="entry name" value="beta-beta-alpha zinc fingers"/>
    <property type="match status" value="1"/>
</dbReference>
<dbReference type="PROSITE" id="PS50157">
    <property type="entry name" value="ZINC_FINGER_C2H2_2"/>
    <property type="match status" value="1"/>
</dbReference>
<protein>
    <submittedName>
        <fullName evidence="7">Uncharacterized protein</fullName>
    </submittedName>
</protein>
<gene>
    <name evidence="7" type="ORF">CTOB1V02_LOCUS9764</name>
</gene>
<dbReference type="Gene3D" id="3.30.160.60">
    <property type="entry name" value="Classic Zinc Finger"/>
    <property type="match status" value="1"/>
</dbReference>
<reference evidence="7" key="1">
    <citation type="submission" date="2020-11" db="EMBL/GenBank/DDBJ databases">
        <authorList>
            <person name="Tran Van P."/>
        </authorList>
    </citation>
    <scope>NUCLEOTIDE SEQUENCE</scope>
</reference>
<dbReference type="GO" id="GO:0005634">
    <property type="term" value="C:nucleus"/>
    <property type="evidence" value="ECO:0007669"/>
    <property type="project" value="UniProtKB-SubCell"/>
</dbReference>
<proteinExistence type="predicted"/>